<dbReference type="AlphaFoldDB" id="A0A2M4CCE9"/>
<protein>
    <submittedName>
        <fullName evidence="2">Putative secreted protein</fullName>
    </submittedName>
</protein>
<dbReference type="EMBL" id="GGFJ01013487">
    <property type="protein sequence ID" value="MBW62628.1"/>
    <property type="molecule type" value="Transcribed_RNA"/>
</dbReference>
<name>A0A2M4CCE9_9DIPT</name>
<accession>A0A2M4CCE9</accession>
<reference evidence="2" key="1">
    <citation type="submission" date="2018-01" db="EMBL/GenBank/DDBJ databases">
        <title>An insight into the sialome of Amazonian anophelines.</title>
        <authorList>
            <person name="Ribeiro J.M."/>
            <person name="Scarpassa V."/>
            <person name="Calvo E."/>
        </authorList>
    </citation>
    <scope>NUCLEOTIDE SEQUENCE</scope>
    <source>
        <tissue evidence="2">Salivary glands</tissue>
    </source>
</reference>
<evidence type="ECO:0000256" key="1">
    <source>
        <dbReference type="SAM" id="SignalP"/>
    </source>
</evidence>
<proteinExistence type="predicted"/>
<feature type="signal peptide" evidence="1">
    <location>
        <begin position="1"/>
        <end position="19"/>
    </location>
</feature>
<keyword evidence="1" id="KW-0732">Signal</keyword>
<organism evidence="2">
    <name type="scientific">Anopheles marajoara</name>
    <dbReference type="NCBI Taxonomy" id="58244"/>
    <lineage>
        <taxon>Eukaryota</taxon>
        <taxon>Metazoa</taxon>
        <taxon>Ecdysozoa</taxon>
        <taxon>Arthropoda</taxon>
        <taxon>Hexapoda</taxon>
        <taxon>Insecta</taxon>
        <taxon>Pterygota</taxon>
        <taxon>Neoptera</taxon>
        <taxon>Endopterygota</taxon>
        <taxon>Diptera</taxon>
        <taxon>Nematocera</taxon>
        <taxon>Culicoidea</taxon>
        <taxon>Culicidae</taxon>
        <taxon>Anophelinae</taxon>
        <taxon>Anopheles</taxon>
    </lineage>
</organism>
<feature type="chain" id="PRO_5014947714" evidence="1">
    <location>
        <begin position="20"/>
        <end position="81"/>
    </location>
</feature>
<sequence>MRCAFFYSRPSFLVVFVCALDDQRAIAPCRRLGIHLTCLEMTVWGARIFACGRLCHPESPQHITDREARRFYFRFVFYNLA</sequence>
<evidence type="ECO:0000313" key="2">
    <source>
        <dbReference type="EMBL" id="MBW62628.1"/>
    </source>
</evidence>